<dbReference type="RefSeq" id="WP_211799562.1">
    <property type="nucleotide sequence ID" value="NZ_JAGSCS010000002.1"/>
</dbReference>
<reference evidence="1" key="1">
    <citation type="submission" date="2021-04" db="EMBL/GenBank/DDBJ databases">
        <title>Proteiniclasticum sedimins sp. nov., an obligate anaerobic bacterium isolated from anaerobic sludge.</title>
        <authorList>
            <person name="Liu J."/>
        </authorList>
    </citation>
    <scope>NUCLEOTIDE SEQUENCE</scope>
    <source>
        <strain evidence="1">BAD-10</strain>
    </source>
</reference>
<proteinExistence type="predicted"/>
<dbReference type="Proteomes" id="UP000675379">
    <property type="component" value="Unassembled WGS sequence"/>
</dbReference>
<evidence type="ECO:0000313" key="1">
    <source>
        <dbReference type="EMBL" id="MBR0575039.1"/>
    </source>
</evidence>
<name>A0A941HP78_9CLOT</name>
<protein>
    <submittedName>
        <fullName evidence="1">Uncharacterized protein</fullName>
    </submittedName>
</protein>
<keyword evidence="2" id="KW-1185">Reference proteome</keyword>
<dbReference type="AlphaFoldDB" id="A0A941HP78"/>
<accession>A0A941HP78</accession>
<comment type="caution">
    <text evidence="1">The sequence shown here is derived from an EMBL/GenBank/DDBJ whole genome shotgun (WGS) entry which is preliminary data.</text>
</comment>
<gene>
    <name evidence="1" type="ORF">KCG48_01665</name>
</gene>
<organism evidence="1 2">
    <name type="scientific">Proteiniclasticum sediminis</name>
    <dbReference type="NCBI Taxonomy" id="2804028"/>
    <lineage>
        <taxon>Bacteria</taxon>
        <taxon>Bacillati</taxon>
        <taxon>Bacillota</taxon>
        <taxon>Clostridia</taxon>
        <taxon>Eubacteriales</taxon>
        <taxon>Clostridiaceae</taxon>
        <taxon>Proteiniclasticum</taxon>
    </lineage>
</organism>
<dbReference type="EMBL" id="JAGSCS010000002">
    <property type="protein sequence ID" value="MBR0575039.1"/>
    <property type="molecule type" value="Genomic_DNA"/>
</dbReference>
<evidence type="ECO:0000313" key="2">
    <source>
        <dbReference type="Proteomes" id="UP000675379"/>
    </source>
</evidence>
<sequence length="88" mass="9933">MEWLALGISILALFIAVSGKKVAKIEGKSEKTQIIPTSEGYVLVEGETDSYRMVVKNEYGTYAFQVKEGKMWETTLDDVQSKRNEVQQ</sequence>